<dbReference type="InterPro" id="IPR000361">
    <property type="entry name" value="ATAP_core_dom"/>
</dbReference>
<keyword evidence="7" id="KW-1185">Reference proteome</keyword>
<dbReference type="Proteomes" id="UP000070544">
    <property type="component" value="Unassembled WGS sequence"/>
</dbReference>
<feature type="region of interest" description="Disordered" evidence="4">
    <location>
        <begin position="226"/>
        <end position="245"/>
    </location>
</feature>
<dbReference type="OMA" id="QSPAACH"/>
<comment type="function">
    <text evidence="2">Involved in the assembly of mitochondrial and cytoplasmic iron-sulfur proteins. Probably involved in the binding of an intermediate of Fe/S cluster assembly.</text>
</comment>
<organism evidence="6 7">
    <name type="scientific">Gonapodya prolifera (strain JEL478)</name>
    <name type="common">Monoblepharis prolifera</name>
    <dbReference type="NCBI Taxonomy" id="1344416"/>
    <lineage>
        <taxon>Eukaryota</taxon>
        <taxon>Fungi</taxon>
        <taxon>Fungi incertae sedis</taxon>
        <taxon>Chytridiomycota</taxon>
        <taxon>Chytridiomycota incertae sedis</taxon>
        <taxon>Monoblepharidomycetes</taxon>
        <taxon>Monoblepharidales</taxon>
        <taxon>Gonapodyaceae</taxon>
        <taxon>Gonapodya</taxon>
    </lineage>
</organism>
<dbReference type="Gene3D" id="2.60.300.12">
    <property type="entry name" value="HesB-like domain"/>
    <property type="match status" value="1"/>
</dbReference>
<dbReference type="STRING" id="1344416.A0A139ANM8"/>
<dbReference type="GO" id="GO:0051537">
    <property type="term" value="F:2 iron, 2 sulfur cluster binding"/>
    <property type="evidence" value="ECO:0007669"/>
    <property type="project" value="TreeGrafter"/>
</dbReference>
<feature type="domain" description="Core" evidence="5">
    <location>
        <begin position="115"/>
        <end position="219"/>
    </location>
</feature>
<dbReference type="SUPFAM" id="SSF89360">
    <property type="entry name" value="HesB-like domain"/>
    <property type="match status" value="1"/>
</dbReference>
<dbReference type="InterPro" id="IPR016092">
    <property type="entry name" value="ATAP"/>
</dbReference>
<dbReference type="OrthoDB" id="333486at2759"/>
<dbReference type="GO" id="GO:0016226">
    <property type="term" value="P:iron-sulfur cluster assembly"/>
    <property type="evidence" value="ECO:0007669"/>
    <property type="project" value="InterPro"/>
</dbReference>
<evidence type="ECO:0000256" key="3">
    <source>
        <dbReference type="ARBA" id="ARBA00071673"/>
    </source>
</evidence>
<feature type="compositionally biased region" description="Low complexity" evidence="4">
    <location>
        <begin position="42"/>
        <end position="53"/>
    </location>
</feature>
<dbReference type="Pfam" id="PF01521">
    <property type="entry name" value="Fe-S_biosyn"/>
    <property type="match status" value="1"/>
</dbReference>
<evidence type="ECO:0000313" key="7">
    <source>
        <dbReference type="Proteomes" id="UP000070544"/>
    </source>
</evidence>
<feature type="region of interest" description="Disordered" evidence="4">
    <location>
        <begin position="35"/>
        <end position="62"/>
    </location>
</feature>
<evidence type="ECO:0000256" key="1">
    <source>
        <dbReference type="ARBA" id="ARBA00006718"/>
    </source>
</evidence>
<proteinExistence type="inferred from homology"/>
<evidence type="ECO:0000256" key="4">
    <source>
        <dbReference type="SAM" id="MobiDB-lite"/>
    </source>
</evidence>
<dbReference type="GO" id="GO:0005739">
    <property type="term" value="C:mitochondrion"/>
    <property type="evidence" value="ECO:0007669"/>
    <property type="project" value="TreeGrafter"/>
</dbReference>
<gene>
    <name evidence="6" type="ORF">M427DRAFT_121199</name>
</gene>
<accession>A0A139ANM8</accession>
<dbReference type="EMBL" id="KQ965742">
    <property type="protein sequence ID" value="KXS18357.1"/>
    <property type="molecule type" value="Genomic_DNA"/>
</dbReference>
<evidence type="ECO:0000256" key="2">
    <source>
        <dbReference type="ARBA" id="ARBA00054873"/>
    </source>
</evidence>
<dbReference type="PANTHER" id="PTHR10072">
    <property type="entry name" value="IRON-SULFUR CLUSTER ASSEMBLY PROTEIN"/>
    <property type="match status" value="1"/>
</dbReference>
<reference evidence="6 7" key="1">
    <citation type="journal article" date="2015" name="Genome Biol. Evol.">
        <title>Phylogenomic analyses indicate that early fungi evolved digesting cell walls of algal ancestors of land plants.</title>
        <authorList>
            <person name="Chang Y."/>
            <person name="Wang S."/>
            <person name="Sekimoto S."/>
            <person name="Aerts A.L."/>
            <person name="Choi C."/>
            <person name="Clum A."/>
            <person name="LaButti K.M."/>
            <person name="Lindquist E.A."/>
            <person name="Yee Ngan C."/>
            <person name="Ohm R.A."/>
            <person name="Salamov A.A."/>
            <person name="Grigoriev I.V."/>
            <person name="Spatafora J.W."/>
            <person name="Berbee M.L."/>
        </authorList>
    </citation>
    <scope>NUCLEOTIDE SEQUENCE [LARGE SCALE GENOMIC DNA]</scope>
    <source>
        <strain evidence="6 7">JEL478</strain>
    </source>
</reference>
<dbReference type="InterPro" id="IPR017870">
    <property type="entry name" value="FeS_cluster_insertion_CS"/>
</dbReference>
<evidence type="ECO:0000259" key="5">
    <source>
        <dbReference type="Pfam" id="PF01521"/>
    </source>
</evidence>
<dbReference type="FunFam" id="2.60.300.12:FF:000001">
    <property type="entry name" value="Iron-binding protein IscA"/>
    <property type="match status" value="1"/>
</dbReference>
<evidence type="ECO:0000313" key="6">
    <source>
        <dbReference type="EMBL" id="KXS18357.1"/>
    </source>
</evidence>
<protein>
    <recommendedName>
        <fullName evidence="3">Iron-sulfur assembly protein 1</fullName>
    </recommendedName>
</protein>
<dbReference type="PROSITE" id="PS01152">
    <property type="entry name" value="HESB"/>
    <property type="match status" value="1"/>
</dbReference>
<sequence length="256" mass="27290">MSTRHSATLLSCVHRSLPTQSPAACHRAAFSTSRHPWRAPLSSPSSQTFSLSSRNTEPTPSNPCLPLLYPPYARPVAPLNASSPVFSPIPSRHMSSVAAKVRKAPKTLRARKSILSLTPSAVSRIRHLQTTSASRGGPQKFLRVGVKSRGCSGLQYFLEEVDGGGKFDEVVQQEGVTVLVDSKALFSIIGSEMDYVEDRLSAKFVFNNPNVKDACGCGESFNVDTSADASQPGAPSIPGPEVGTLNVQASRRLSAG</sequence>
<name>A0A139ANM8_GONPJ</name>
<dbReference type="NCBIfam" id="TIGR00049">
    <property type="entry name" value="iron-sulfur cluster assembly accessory protein"/>
    <property type="match status" value="1"/>
</dbReference>
<dbReference type="InterPro" id="IPR035903">
    <property type="entry name" value="HesB-like_dom_sf"/>
</dbReference>
<dbReference type="InterPro" id="IPR050322">
    <property type="entry name" value="Fe-S_cluster_asmbl/transfer"/>
</dbReference>
<comment type="similarity">
    <text evidence="1">Belongs to the HesB/IscA family.</text>
</comment>
<dbReference type="PANTHER" id="PTHR10072:SF41">
    <property type="entry name" value="IRON-SULFUR CLUSTER ASSEMBLY 1 HOMOLOG, MITOCHONDRIAL"/>
    <property type="match status" value="1"/>
</dbReference>
<dbReference type="AlphaFoldDB" id="A0A139ANM8"/>